<dbReference type="InterPro" id="IPR003593">
    <property type="entry name" value="AAA+_ATPase"/>
</dbReference>
<dbReference type="AlphaFoldDB" id="A0A6I2UJC1"/>
<protein>
    <submittedName>
        <fullName evidence="6">ABC transporter ATP-binding protein</fullName>
    </submittedName>
</protein>
<dbReference type="PANTHER" id="PTHR42794:SF1">
    <property type="entry name" value="HEMIN IMPORT ATP-BINDING PROTEIN HMUV"/>
    <property type="match status" value="1"/>
</dbReference>
<dbReference type="FunFam" id="3.40.50.300:FF:000134">
    <property type="entry name" value="Iron-enterobactin ABC transporter ATP-binding protein"/>
    <property type="match status" value="1"/>
</dbReference>
<dbReference type="GO" id="GO:0016887">
    <property type="term" value="F:ATP hydrolysis activity"/>
    <property type="evidence" value="ECO:0007669"/>
    <property type="project" value="InterPro"/>
</dbReference>
<reference evidence="6 7" key="1">
    <citation type="submission" date="2019-08" db="EMBL/GenBank/DDBJ databases">
        <title>In-depth cultivation of the pig gut microbiome towards novel bacterial diversity and tailored functional studies.</title>
        <authorList>
            <person name="Wylensek D."/>
            <person name="Hitch T.C.A."/>
            <person name="Clavel T."/>
        </authorList>
    </citation>
    <scope>NUCLEOTIDE SEQUENCE [LARGE SCALE GENOMIC DNA]</scope>
    <source>
        <strain evidence="6 7">WCA-693-APC-5D-A</strain>
    </source>
</reference>
<dbReference type="PANTHER" id="PTHR42794">
    <property type="entry name" value="HEMIN IMPORT ATP-BINDING PROTEIN HMUV"/>
    <property type="match status" value="1"/>
</dbReference>
<evidence type="ECO:0000313" key="6">
    <source>
        <dbReference type="EMBL" id="MSU09112.1"/>
    </source>
</evidence>
<dbReference type="InterPro" id="IPR003439">
    <property type="entry name" value="ABC_transporter-like_ATP-bd"/>
</dbReference>
<sequence length="299" mass="33153">MSNTIIQAEDITAGYNGQNPILDNISLSIGKGEFVGIIGKNGAGKSTLLKALRGFLPVWSGRVLLAGREIGAYQERELAKKIAYLQQQVELTFDYTARDIVMAGRYPYRKWWQQQSEEDKEITAACMKYTGVLEMADKPIRALSGGQRQRVLLAKVLAQQTPVLFLDEPAAGLDLFYQEEIFRFCQELCHRGKTVVMVVHELNLAARYCSRLLLARQGRIIADDVPERVLTDELLTDGYGVSIRSGRNPETGHADIYTLPEPMDEEKLRLLATIIGSDDRNAEKTAQAIGKSSMGGGEA</sequence>
<feature type="domain" description="ABC transporter" evidence="5">
    <location>
        <begin position="6"/>
        <end position="242"/>
    </location>
</feature>
<evidence type="ECO:0000313" key="7">
    <source>
        <dbReference type="Proteomes" id="UP000433181"/>
    </source>
</evidence>
<accession>A0A6I2UJC1</accession>
<evidence type="ECO:0000259" key="5">
    <source>
        <dbReference type="PROSITE" id="PS50893"/>
    </source>
</evidence>
<dbReference type="GO" id="GO:0005524">
    <property type="term" value="F:ATP binding"/>
    <property type="evidence" value="ECO:0007669"/>
    <property type="project" value="UniProtKB-KW"/>
</dbReference>
<gene>
    <name evidence="6" type="ORF">FYJ84_08960</name>
</gene>
<keyword evidence="1" id="KW-0813">Transport</keyword>
<dbReference type="PROSITE" id="PS00211">
    <property type="entry name" value="ABC_TRANSPORTER_1"/>
    <property type="match status" value="1"/>
</dbReference>
<evidence type="ECO:0000256" key="3">
    <source>
        <dbReference type="ARBA" id="ARBA00022840"/>
    </source>
</evidence>
<dbReference type="Pfam" id="PF00005">
    <property type="entry name" value="ABC_tran"/>
    <property type="match status" value="1"/>
</dbReference>
<dbReference type="SMART" id="SM00382">
    <property type="entry name" value="AAA"/>
    <property type="match status" value="1"/>
</dbReference>
<keyword evidence="4" id="KW-1278">Translocase</keyword>
<dbReference type="SUPFAM" id="SSF52540">
    <property type="entry name" value="P-loop containing nucleoside triphosphate hydrolases"/>
    <property type="match status" value="1"/>
</dbReference>
<keyword evidence="2" id="KW-0547">Nucleotide-binding</keyword>
<name>A0A6I2UJC1_9FIRM</name>
<dbReference type="GeneID" id="96779046"/>
<dbReference type="Proteomes" id="UP000433181">
    <property type="component" value="Unassembled WGS sequence"/>
</dbReference>
<proteinExistence type="predicted"/>
<dbReference type="InterPro" id="IPR027417">
    <property type="entry name" value="P-loop_NTPase"/>
</dbReference>
<comment type="caution">
    <text evidence="6">The sequence shown here is derived from an EMBL/GenBank/DDBJ whole genome shotgun (WGS) entry which is preliminary data.</text>
</comment>
<evidence type="ECO:0000256" key="1">
    <source>
        <dbReference type="ARBA" id="ARBA00022448"/>
    </source>
</evidence>
<dbReference type="EMBL" id="VUNR01000017">
    <property type="protein sequence ID" value="MSU09112.1"/>
    <property type="molecule type" value="Genomic_DNA"/>
</dbReference>
<dbReference type="Gene3D" id="3.40.50.300">
    <property type="entry name" value="P-loop containing nucleotide triphosphate hydrolases"/>
    <property type="match status" value="1"/>
</dbReference>
<evidence type="ECO:0000256" key="2">
    <source>
        <dbReference type="ARBA" id="ARBA00022741"/>
    </source>
</evidence>
<keyword evidence="3 6" id="KW-0067">ATP-binding</keyword>
<keyword evidence="7" id="KW-1185">Reference proteome</keyword>
<dbReference type="RefSeq" id="WP_154407281.1">
    <property type="nucleotide sequence ID" value="NZ_VUNR01000017.1"/>
</dbReference>
<organism evidence="6 7">
    <name type="scientific">Anaerovibrio slackiae</name>
    <dbReference type="NCBI Taxonomy" id="2652309"/>
    <lineage>
        <taxon>Bacteria</taxon>
        <taxon>Bacillati</taxon>
        <taxon>Bacillota</taxon>
        <taxon>Negativicutes</taxon>
        <taxon>Selenomonadales</taxon>
        <taxon>Selenomonadaceae</taxon>
        <taxon>Anaerovibrio</taxon>
    </lineage>
</organism>
<evidence type="ECO:0000256" key="4">
    <source>
        <dbReference type="ARBA" id="ARBA00022967"/>
    </source>
</evidence>
<dbReference type="CDD" id="cd03214">
    <property type="entry name" value="ABC_Iron-Siderophores_B12_Hemin"/>
    <property type="match status" value="1"/>
</dbReference>
<dbReference type="InterPro" id="IPR017871">
    <property type="entry name" value="ABC_transporter-like_CS"/>
</dbReference>
<dbReference type="PROSITE" id="PS50893">
    <property type="entry name" value="ABC_TRANSPORTER_2"/>
    <property type="match status" value="1"/>
</dbReference>